<reference evidence="1 2" key="1">
    <citation type="submission" date="2019-08" db="EMBL/GenBank/DDBJ databases">
        <title>Actinomadura sp. nov. CYP1-5 isolated from mountain soil.</title>
        <authorList>
            <person name="Songsumanus A."/>
            <person name="Kuncharoen N."/>
            <person name="Kudo T."/>
            <person name="Yuki M."/>
            <person name="Igarashi Y."/>
            <person name="Tanasupawat S."/>
        </authorList>
    </citation>
    <scope>NUCLEOTIDE SEQUENCE [LARGE SCALE GENOMIC DNA]</scope>
    <source>
        <strain evidence="1 2">GKU157</strain>
    </source>
</reference>
<proteinExistence type="predicted"/>
<protein>
    <submittedName>
        <fullName evidence="1">Uncharacterized protein</fullName>
    </submittedName>
</protein>
<dbReference type="OrthoDB" id="5100191at2"/>
<evidence type="ECO:0000313" key="2">
    <source>
        <dbReference type="Proteomes" id="UP000322634"/>
    </source>
</evidence>
<dbReference type="EMBL" id="VSFF01000004">
    <property type="protein sequence ID" value="TYC15889.1"/>
    <property type="molecule type" value="Genomic_DNA"/>
</dbReference>
<accession>A0A5D0UFI2</accession>
<dbReference type="AlphaFoldDB" id="A0A5D0UFI2"/>
<sequence length="333" mass="36575">MSEAPPASPGHLTADQRAQAHQALTGHLQALAVRHAQIGRVNGLAMNALHHGMHRLLAHDDRYRSQMAAAVEQRGDRTCPPDLVADRRAHRLGTDVMTDERLLEHARHGLLSGPDPFQDPHLDIYAAPYADHGTYLGGTGRPHHTEDVWASRATGEMGWSFQIFPEPGTIVCSSAIWVDFMRITPGHPPGQGPAGTAQVRTYTPYEYLWNNQSDMAVARSSAHWGIYVLSWDLHGGPPALEQDHTHPAPVWDDLTGWNWVHANPGWPSVTSDHAFPGYGPPVPTFPIRPERLYSAAIWCWTTGDAIGQAQPDLGSYALAALWAQVRMVVIAQT</sequence>
<dbReference type="Proteomes" id="UP000322634">
    <property type="component" value="Unassembled WGS sequence"/>
</dbReference>
<keyword evidence="2" id="KW-1185">Reference proteome</keyword>
<gene>
    <name evidence="1" type="ORF">FXF65_11145</name>
</gene>
<name>A0A5D0UFI2_9ACTN</name>
<comment type="caution">
    <text evidence="1">The sequence shown here is derived from an EMBL/GenBank/DDBJ whole genome shotgun (WGS) entry which is preliminary data.</text>
</comment>
<evidence type="ECO:0000313" key="1">
    <source>
        <dbReference type="EMBL" id="TYC15889.1"/>
    </source>
</evidence>
<organism evidence="1 2">
    <name type="scientific">Actinomadura syzygii</name>
    <dbReference type="NCBI Taxonomy" id="1427538"/>
    <lineage>
        <taxon>Bacteria</taxon>
        <taxon>Bacillati</taxon>
        <taxon>Actinomycetota</taxon>
        <taxon>Actinomycetes</taxon>
        <taxon>Streptosporangiales</taxon>
        <taxon>Thermomonosporaceae</taxon>
        <taxon>Actinomadura</taxon>
    </lineage>
</organism>
<dbReference type="RefSeq" id="WP_148349684.1">
    <property type="nucleotide sequence ID" value="NZ_JBHSBF010000009.1"/>
</dbReference>